<evidence type="ECO:0000313" key="3">
    <source>
        <dbReference type="EMBL" id="JAG50127.1"/>
    </source>
</evidence>
<reference evidence="2" key="1">
    <citation type="journal article" date="2014" name="PLoS ONE">
        <title>Transcriptome-Based Identification of ABC Transporters in the Western Tarnished Plant Bug Lygus hesperus.</title>
        <authorList>
            <person name="Hull J.J."/>
            <person name="Chaney K."/>
            <person name="Geib S.M."/>
            <person name="Fabrick J.A."/>
            <person name="Brent C.S."/>
            <person name="Walsh D."/>
            <person name="Lavine L.C."/>
        </authorList>
    </citation>
    <scope>NUCLEOTIDE SEQUENCE</scope>
</reference>
<dbReference type="SUPFAM" id="SSF50494">
    <property type="entry name" value="Trypsin-like serine proteases"/>
    <property type="match status" value="1"/>
</dbReference>
<accession>A0A0A9WRY1</accession>
<proteinExistence type="predicted"/>
<dbReference type="GO" id="GO:0006508">
    <property type="term" value="P:proteolysis"/>
    <property type="evidence" value="ECO:0007669"/>
    <property type="project" value="InterPro"/>
</dbReference>
<sequence length="264" mass="30036">MDLYTRIALKTEFPYIVSIQNKETKQYSYSVGILIKSHLVLASCNLFFESVNTPPDVEVEEGRFKLFRLIASDTVLVEELQDENAANAQVRFIENVYLHPRCNETNVEAEDFRVWRNDVAIIHLSFAFHLDSESPKLGVINFKSENRDLAAKRLQRLSEFQTSSRKTVCIVVGWGRFVSIFPADTGIFDTESRDYPPSHDLLVSTVRLSPLSVCEKYCSENPMLCNLNKGENGHLVCAERTMKPFINRGKNMSHFPCMGTEGSP</sequence>
<reference evidence="2" key="2">
    <citation type="submission" date="2014-07" db="EMBL/GenBank/DDBJ databases">
        <authorList>
            <person name="Hull J."/>
        </authorList>
    </citation>
    <scope>NUCLEOTIDE SEQUENCE</scope>
</reference>
<dbReference type="Gene3D" id="2.40.10.10">
    <property type="entry name" value="Trypsin-like serine proteases"/>
    <property type="match status" value="1"/>
</dbReference>
<evidence type="ECO:0000259" key="1">
    <source>
        <dbReference type="PROSITE" id="PS50240"/>
    </source>
</evidence>
<name>A0A0A9WRY1_LYGHE</name>
<dbReference type="InterPro" id="IPR051333">
    <property type="entry name" value="CLIP_Serine_Protease"/>
</dbReference>
<dbReference type="EMBL" id="GBHO01033438">
    <property type="protein sequence ID" value="JAG10166.1"/>
    <property type="molecule type" value="Transcribed_RNA"/>
</dbReference>
<dbReference type="InterPro" id="IPR001254">
    <property type="entry name" value="Trypsin_dom"/>
</dbReference>
<dbReference type="GO" id="GO:0004252">
    <property type="term" value="F:serine-type endopeptidase activity"/>
    <property type="evidence" value="ECO:0007669"/>
    <property type="project" value="InterPro"/>
</dbReference>
<dbReference type="InterPro" id="IPR009003">
    <property type="entry name" value="Peptidase_S1_PA"/>
</dbReference>
<reference evidence="3" key="3">
    <citation type="submission" date="2014-09" db="EMBL/GenBank/DDBJ databases">
        <authorList>
            <person name="Magalhaes I.L.F."/>
            <person name="Oliveira U."/>
            <person name="Santos F.R."/>
            <person name="Vidigal T.H.D.A."/>
            <person name="Brescovit A.D."/>
            <person name="Santos A.J."/>
        </authorList>
    </citation>
    <scope>NUCLEOTIDE SEQUENCE</scope>
</reference>
<dbReference type="PROSITE" id="PS50240">
    <property type="entry name" value="TRYPSIN_DOM"/>
    <property type="match status" value="1"/>
</dbReference>
<dbReference type="PANTHER" id="PTHR24260:SF136">
    <property type="entry name" value="GH08193P-RELATED"/>
    <property type="match status" value="1"/>
</dbReference>
<feature type="domain" description="Peptidase S1" evidence="1">
    <location>
        <begin position="1"/>
        <end position="264"/>
    </location>
</feature>
<evidence type="ECO:0000313" key="2">
    <source>
        <dbReference type="EMBL" id="JAG10166.1"/>
    </source>
</evidence>
<dbReference type="EMBL" id="GBRD01015699">
    <property type="protein sequence ID" value="JAG50127.1"/>
    <property type="molecule type" value="Transcribed_RNA"/>
</dbReference>
<dbReference type="AlphaFoldDB" id="A0A0A9WRY1"/>
<protein>
    <submittedName>
        <fullName evidence="2">PHD finger protein 21A</fullName>
    </submittedName>
</protein>
<gene>
    <name evidence="2" type="primary">Phf21a</name>
    <name evidence="2" type="ORF">CM83_98638</name>
</gene>
<organism evidence="2">
    <name type="scientific">Lygus hesperus</name>
    <name type="common">Western plant bug</name>
    <dbReference type="NCBI Taxonomy" id="30085"/>
    <lineage>
        <taxon>Eukaryota</taxon>
        <taxon>Metazoa</taxon>
        <taxon>Ecdysozoa</taxon>
        <taxon>Arthropoda</taxon>
        <taxon>Hexapoda</taxon>
        <taxon>Insecta</taxon>
        <taxon>Pterygota</taxon>
        <taxon>Neoptera</taxon>
        <taxon>Paraneoptera</taxon>
        <taxon>Hemiptera</taxon>
        <taxon>Heteroptera</taxon>
        <taxon>Panheteroptera</taxon>
        <taxon>Cimicomorpha</taxon>
        <taxon>Miridae</taxon>
        <taxon>Mirini</taxon>
        <taxon>Lygus</taxon>
    </lineage>
</organism>
<dbReference type="PANTHER" id="PTHR24260">
    <property type="match status" value="1"/>
</dbReference>
<dbReference type="InterPro" id="IPR043504">
    <property type="entry name" value="Peptidase_S1_PA_chymotrypsin"/>
</dbReference>